<accession>A0A4Q9PR22</accession>
<dbReference type="Proteomes" id="UP000292082">
    <property type="component" value="Unassembled WGS sequence"/>
</dbReference>
<gene>
    <name evidence="1" type="ORF">BD310DRAFT_601572</name>
</gene>
<protein>
    <submittedName>
        <fullName evidence="1">Uncharacterized protein</fullName>
    </submittedName>
</protein>
<reference evidence="1 2" key="1">
    <citation type="submission" date="2019-01" db="EMBL/GenBank/DDBJ databases">
        <title>Draft genome sequences of three monokaryotic isolates of the white-rot basidiomycete fungus Dichomitus squalens.</title>
        <authorList>
            <consortium name="DOE Joint Genome Institute"/>
            <person name="Lopez S.C."/>
            <person name="Andreopoulos B."/>
            <person name="Pangilinan J."/>
            <person name="Lipzen A."/>
            <person name="Riley R."/>
            <person name="Ahrendt S."/>
            <person name="Ng V."/>
            <person name="Barry K."/>
            <person name="Daum C."/>
            <person name="Grigoriev I.V."/>
            <person name="Hilden K.S."/>
            <person name="Makela M.R."/>
            <person name="de Vries R.P."/>
        </authorList>
    </citation>
    <scope>NUCLEOTIDE SEQUENCE [LARGE SCALE GENOMIC DNA]</scope>
    <source>
        <strain evidence="1 2">CBS 464.89</strain>
    </source>
</reference>
<evidence type="ECO:0000313" key="1">
    <source>
        <dbReference type="EMBL" id="TBU56725.1"/>
    </source>
</evidence>
<name>A0A4Q9PR22_9APHY</name>
<proteinExistence type="predicted"/>
<dbReference type="EMBL" id="ML145147">
    <property type="protein sequence ID" value="TBU56725.1"/>
    <property type="molecule type" value="Genomic_DNA"/>
</dbReference>
<evidence type="ECO:0000313" key="2">
    <source>
        <dbReference type="Proteomes" id="UP000292082"/>
    </source>
</evidence>
<dbReference type="AlphaFoldDB" id="A0A4Q9PR22"/>
<organism evidence="1 2">
    <name type="scientific">Dichomitus squalens</name>
    <dbReference type="NCBI Taxonomy" id="114155"/>
    <lineage>
        <taxon>Eukaryota</taxon>
        <taxon>Fungi</taxon>
        <taxon>Dikarya</taxon>
        <taxon>Basidiomycota</taxon>
        <taxon>Agaricomycotina</taxon>
        <taxon>Agaricomycetes</taxon>
        <taxon>Polyporales</taxon>
        <taxon>Polyporaceae</taxon>
        <taxon>Dichomitus</taxon>
    </lineage>
</organism>
<sequence length="76" mass="8451">MVSIPLTWIAAAPASYLRLQTAQPPSVFFCAFLRSPDPPTERSMPGIHLLWRGAHVRSPRFHEATKRRVSAPPSSV</sequence>
<keyword evidence="2" id="KW-1185">Reference proteome</keyword>